<reference evidence="2" key="1">
    <citation type="journal article" date="2014" name="Front. Microbiol.">
        <title>High frequency of phylogenetically diverse reductive dehalogenase-homologous genes in deep subseafloor sedimentary metagenomes.</title>
        <authorList>
            <person name="Kawai M."/>
            <person name="Futagami T."/>
            <person name="Toyoda A."/>
            <person name="Takaki Y."/>
            <person name="Nishi S."/>
            <person name="Hori S."/>
            <person name="Arai W."/>
            <person name="Tsubouchi T."/>
            <person name="Morono Y."/>
            <person name="Uchiyama I."/>
            <person name="Ito T."/>
            <person name="Fujiyama A."/>
            <person name="Inagaki F."/>
            <person name="Takami H."/>
        </authorList>
    </citation>
    <scope>NUCLEOTIDE SEQUENCE</scope>
    <source>
        <strain evidence="2">Expedition CK06-06</strain>
    </source>
</reference>
<protein>
    <recommendedName>
        <fullName evidence="1">Proliferating cell nuclear antigen PCNA N-terminal domain-containing protein</fullName>
    </recommendedName>
</protein>
<dbReference type="GO" id="GO:0006275">
    <property type="term" value="P:regulation of DNA replication"/>
    <property type="evidence" value="ECO:0007669"/>
    <property type="project" value="InterPro"/>
</dbReference>
<feature type="non-terminal residue" evidence="2">
    <location>
        <position position="110"/>
    </location>
</feature>
<dbReference type="EMBL" id="BARW01011452">
    <property type="protein sequence ID" value="GAI73554.1"/>
    <property type="molecule type" value="Genomic_DNA"/>
</dbReference>
<feature type="domain" description="Proliferating cell nuclear antigen PCNA N-terminal" evidence="1">
    <location>
        <begin position="28"/>
        <end position="108"/>
    </location>
</feature>
<dbReference type="InterPro" id="IPR046938">
    <property type="entry name" value="DNA_clamp_sf"/>
</dbReference>
<dbReference type="Gene3D" id="3.70.10.10">
    <property type="match status" value="1"/>
</dbReference>
<sequence>MDIKMKTEIKQKEKELLFKIDVKTLLGVTKILKEFLTEVRFNLNNEGLKITEIEPANVCLIDIELKKYKFIHITEQEELKTYGINVNSLYDVLKENKKENVEITTQDNKL</sequence>
<dbReference type="Pfam" id="PF00705">
    <property type="entry name" value="PCNA_N"/>
    <property type="match status" value="1"/>
</dbReference>
<proteinExistence type="predicted"/>
<comment type="caution">
    <text evidence="2">The sequence shown here is derived from an EMBL/GenBank/DDBJ whole genome shotgun (WGS) entry which is preliminary data.</text>
</comment>
<gene>
    <name evidence="2" type="ORF">S12H4_22081</name>
</gene>
<dbReference type="SUPFAM" id="SSF55979">
    <property type="entry name" value="DNA clamp"/>
    <property type="match status" value="1"/>
</dbReference>
<evidence type="ECO:0000313" key="2">
    <source>
        <dbReference type="EMBL" id="GAI73554.1"/>
    </source>
</evidence>
<evidence type="ECO:0000259" key="1">
    <source>
        <dbReference type="Pfam" id="PF00705"/>
    </source>
</evidence>
<dbReference type="InterPro" id="IPR022648">
    <property type="entry name" value="Pr_cel_nuc_antig_N"/>
</dbReference>
<organism evidence="2">
    <name type="scientific">marine sediment metagenome</name>
    <dbReference type="NCBI Taxonomy" id="412755"/>
    <lineage>
        <taxon>unclassified sequences</taxon>
        <taxon>metagenomes</taxon>
        <taxon>ecological metagenomes</taxon>
    </lineage>
</organism>
<dbReference type="GO" id="GO:0003677">
    <property type="term" value="F:DNA binding"/>
    <property type="evidence" value="ECO:0007669"/>
    <property type="project" value="InterPro"/>
</dbReference>
<name>X1T0I3_9ZZZZ</name>
<accession>X1T0I3</accession>
<dbReference type="AlphaFoldDB" id="X1T0I3"/>